<name>A0A1J1J1C9_9DIPT</name>
<keyword evidence="2" id="KW-0812">Transmembrane</keyword>
<evidence type="ECO:0000256" key="2">
    <source>
        <dbReference type="SAM" id="Phobius"/>
    </source>
</evidence>
<sequence>MEVFISLLIGMLTFFVVFVCCITCIFKVCPLDENEDLHSENQNETNHELGMNTNEHQTQPSPSAPSFERVLSVPIAYDEIDIHSTPYNSTRQTNSSEELPPSYNEALGR</sequence>
<dbReference type="Proteomes" id="UP000183832">
    <property type="component" value="Unassembled WGS sequence"/>
</dbReference>
<gene>
    <name evidence="3" type="ORF">CLUMA_CG018547</name>
</gene>
<reference evidence="3 4" key="1">
    <citation type="submission" date="2015-04" db="EMBL/GenBank/DDBJ databases">
        <authorList>
            <person name="Syromyatnikov M.Y."/>
            <person name="Popov V.N."/>
        </authorList>
    </citation>
    <scope>NUCLEOTIDE SEQUENCE [LARGE SCALE GENOMIC DNA]</scope>
</reference>
<evidence type="ECO:0000313" key="4">
    <source>
        <dbReference type="Proteomes" id="UP000183832"/>
    </source>
</evidence>
<feature type="region of interest" description="Disordered" evidence="1">
    <location>
        <begin position="84"/>
        <end position="109"/>
    </location>
</feature>
<evidence type="ECO:0000256" key="1">
    <source>
        <dbReference type="SAM" id="MobiDB-lite"/>
    </source>
</evidence>
<protein>
    <submittedName>
        <fullName evidence="3">CLUMA_CG018547, isoform A</fullName>
    </submittedName>
</protein>
<keyword evidence="4" id="KW-1185">Reference proteome</keyword>
<feature type="region of interest" description="Disordered" evidence="1">
    <location>
        <begin position="37"/>
        <end position="66"/>
    </location>
</feature>
<keyword evidence="2" id="KW-0472">Membrane</keyword>
<evidence type="ECO:0000313" key="3">
    <source>
        <dbReference type="EMBL" id="CRL05572.1"/>
    </source>
</evidence>
<feature type="compositionally biased region" description="Basic and acidic residues" evidence="1">
    <location>
        <begin position="37"/>
        <end position="47"/>
    </location>
</feature>
<feature type="compositionally biased region" description="Polar residues" evidence="1">
    <location>
        <begin position="85"/>
        <end position="97"/>
    </location>
</feature>
<keyword evidence="2" id="KW-1133">Transmembrane helix</keyword>
<proteinExistence type="predicted"/>
<organism evidence="3 4">
    <name type="scientific">Clunio marinus</name>
    <dbReference type="NCBI Taxonomy" id="568069"/>
    <lineage>
        <taxon>Eukaryota</taxon>
        <taxon>Metazoa</taxon>
        <taxon>Ecdysozoa</taxon>
        <taxon>Arthropoda</taxon>
        <taxon>Hexapoda</taxon>
        <taxon>Insecta</taxon>
        <taxon>Pterygota</taxon>
        <taxon>Neoptera</taxon>
        <taxon>Endopterygota</taxon>
        <taxon>Diptera</taxon>
        <taxon>Nematocera</taxon>
        <taxon>Chironomoidea</taxon>
        <taxon>Chironomidae</taxon>
        <taxon>Clunio</taxon>
    </lineage>
</organism>
<dbReference type="EMBL" id="CVRI01000064">
    <property type="protein sequence ID" value="CRL05572.1"/>
    <property type="molecule type" value="Genomic_DNA"/>
</dbReference>
<feature type="compositionally biased region" description="Polar residues" evidence="1">
    <location>
        <begin position="51"/>
        <end position="61"/>
    </location>
</feature>
<feature type="transmembrane region" description="Helical" evidence="2">
    <location>
        <begin position="6"/>
        <end position="26"/>
    </location>
</feature>
<accession>A0A1J1J1C9</accession>
<dbReference type="AlphaFoldDB" id="A0A1J1J1C9"/>